<evidence type="ECO:0000313" key="1">
    <source>
        <dbReference type="EMBL" id="ETO03179.1"/>
    </source>
</evidence>
<evidence type="ECO:0000313" key="2">
    <source>
        <dbReference type="Proteomes" id="UP000023152"/>
    </source>
</evidence>
<gene>
    <name evidence="1" type="ORF">RFI_34230</name>
</gene>
<dbReference type="AlphaFoldDB" id="X6LNH8"/>
<sequence length="266" mass="30755">MLRDVYTFASQSYQVSNDKIRYKDQNSISYNVRYGYKTLFAYTITNTNKLRLVMKDLNKMSLFPFKLAISLMQRFPKTKLKKMCISSLFGKHKLTFAEKNDIIIEDENLLEEWRGFHKSLNEFYESVDFAPMKNTAIVMTKENSFAEKGSLIKRANTSGQIGLFTKSFGRGTDFACHDQIIAANGEPHVIQAFLSEKLSEETQIKGRTDRQGGSDSYSLVLFLITKNDIEKARREWNLYSMLNSSRNRFFSTQYEDSKKYVANAAI</sequence>
<comment type="caution">
    <text evidence="1">The sequence shown here is derived from an EMBL/GenBank/DDBJ whole genome shotgun (WGS) entry which is preliminary data.</text>
</comment>
<dbReference type="InterPro" id="IPR027417">
    <property type="entry name" value="P-loop_NTPase"/>
</dbReference>
<dbReference type="Gene3D" id="3.40.50.300">
    <property type="entry name" value="P-loop containing nucleotide triphosphate hydrolases"/>
    <property type="match status" value="1"/>
</dbReference>
<dbReference type="EMBL" id="ASPP01033974">
    <property type="protein sequence ID" value="ETO03179.1"/>
    <property type="molecule type" value="Genomic_DNA"/>
</dbReference>
<name>X6LNH8_RETFI</name>
<accession>X6LNH8</accession>
<reference evidence="1 2" key="1">
    <citation type="journal article" date="2013" name="Curr. Biol.">
        <title>The Genome of the Foraminiferan Reticulomyxa filosa.</title>
        <authorList>
            <person name="Glockner G."/>
            <person name="Hulsmann N."/>
            <person name="Schleicher M."/>
            <person name="Noegel A.A."/>
            <person name="Eichinger L."/>
            <person name="Gallinger C."/>
            <person name="Pawlowski J."/>
            <person name="Sierra R."/>
            <person name="Euteneuer U."/>
            <person name="Pillet L."/>
            <person name="Moustafa A."/>
            <person name="Platzer M."/>
            <person name="Groth M."/>
            <person name="Szafranski K."/>
            <person name="Schliwa M."/>
        </authorList>
    </citation>
    <scope>NUCLEOTIDE SEQUENCE [LARGE SCALE GENOMIC DNA]</scope>
</reference>
<dbReference type="OrthoDB" id="7614088at2759"/>
<proteinExistence type="predicted"/>
<dbReference type="Proteomes" id="UP000023152">
    <property type="component" value="Unassembled WGS sequence"/>
</dbReference>
<keyword evidence="2" id="KW-1185">Reference proteome</keyword>
<organism evidence="1 2">
    <name type="scientific">Reticulomyxa filosa</name>
    <dbReference type="NCBI Taxonomy" id="46433"/>
    <lineage>
        <taxon>Eukaryota</taxon>
        <taxon>Sar</taxon>
        <taxon>Rhizaria</taxon>
        <taxon>Retaria</taxon>
        <taxon>Foraminifera</taxon>
        <taxon>Monothalamids</taxon>
        <taxon>Reticulomyxidae</taxon>
        <taxon>Reticulomyxa</taxon>
    </lineage>
</organism>
<protein>
    <recommendedName>
        <fullName evidence="3">SecA family profile domain-containing protein</fullName>
    </recommendedName>
</protein>
<evidence type="ECO:0008006" key="3">
    <source>
        <dbReference type="Google" id="ProtNLM"/>
    </source>
</evidence>